<evidence type="ECO:0000256" key="4">
    <source>
        <dbReference type="ARBA" id="ARBA00022741"/>
    </source>
</evidence>
<name>A0A9P5XAQ1_9AGAR</name>
<organism evidence="10 11">
    <name type="scientific">Macrolepiota fuliginosa MF-IS2</name>
    <dbReference type="NCBI Taxonomy" id="1400762"/>
    <lineage>
        <taxon>Eukaryota</taxon>
        <taxon>Fungi</taxon>
        <taxon>Dikarya</taxon>
        <taxon>Basidiomycota</taxon>
        <taxon>Agaricomycotina</taxon>
        <taxon>Agaricomycetes</taxon>
        <taxon>Agaricomycetidae</taxon>
        <taxon>Agaricales</taxon>
        <taxon>Agaricineae</taxon>
        <taxon>Agaricaceae</taxon>
        <taxon>Macrolepiota</taxon>
    </lineage>
</organism>
<accession>A0A9P5XAQ1</accession>
<keyword evidence="5 10" id="KW-0418">Kinase</keyword>
<dbReference type="Gene3D" id="1.10.510.10">
    <property type="entry name" value="Transferase(Phosphotransferase) domain 1"/>
    <property type="match status" value="1"/>
</dbReference>
<evidence type="ECO:0000256" key="6">
    <source>
        <dbReference type="ARBA" id="ARBA00022840"/>
    </source>
</evidence>
<dbReference type="SUPFAM" id="SSF56112">
    <property type="entry name" value="Protein kinase-like (PK-like)"/>
    <property type="match status" value="1"/>
</dbReference>
<dbReference type="GO" id="GO:0005634">
    <property type="term" value="C:nucleus"/>
    <property type="evidence" value="ECO:0007669"/>
    <property type="project" value="TreeGrafter"/>
</dbReference>
<keyword evidence="6" id="KW-0067">ATP-binding</keyword>
<dbReference type="AlphaFoldDB" id="A0A9P5XAQ1"/>
<comment type="catalytic activity">
    <reaction evidence="8">
        <text>L-seryl-[protein] + ATP = O-phospho-L-seryl-[protein] + ADP + H(+)</text>
        <dbReference type="Rhea" id="RHEA:17989"/>
        <dbReference type="Rhea" id="RHEA-COMP:9863"/>
        <dbReference type="Rhea" id="RHEA-COMP:11604"/>
        <dbReference type="ChEBI" id="CHEBI:15378"/>
        <dbReference type="ChEBI" id="CHEBI:29999"/>
        <dbReference type="ChEBI" id="CHEBI:30616"/>
        <dbReference type="ChEBI" id="CHEBI:83421"/>
        <dbReference type="ChEBI" id="CHEBI:456216"/>
        <dbReference type="EC" id="2.7.11.1"/>
    </reaction>
</comment>
<dbReference type="InterPro" id="IPR000719">
    <property type="entry name" value="Prot_kinase_dom"/>
</dbReference>
<keyword evidence="2" id="KW-0723">Serine/threonine-protein kinase</keyword>
<dbReference type="SMART" id="SM00220">
    <property type="entry name" value="S_TKc"/>
    <property type="match status" value="1"/>
</dbReference>
<dbReference type="PANTHER" id="PTHR47634">
    <property type="entry name" value="PROTEIN KINASE DOMAIN-CONTAINING PROTEIN-RELATED"/>
    <property type="match status" value="1"/>
</dbReference>
<dbReference type="InterPro" id="IPR051334">
    <property type="entry name" value="SRPK"/>
</dbReference>
<reference evidence="10" key="1">
    <citation type="submission" date="2020-11" db="EMBL/GenBank/DDBJ databases">
        <authorList>
            <consortium name="DOE Joint Genome Institute"/>
            <person name="Ahrendt S."/>
            <person name="Riley R."/>
            <person name="Andreopoulos W."/>
            <person name="Labutti K."/>
            <person name="Pangilinan J."/>
            <person name="Ruiz-Duenas F.J."/>
            <person name="Barrasa J.M."/>
            <person name="Sanchez-Garcia M."/>
            <person name="Camarero S."/>
            <person name="Miyauchi S."/>
            <person name="Serrano A."/>
            <person name="Linde D."/>
            <person name="Babiker R."/>
            <person name="Drula E."/>
            <person name="Ayuso-Fernandez I."/>
            <person name="Pacheco R."/>
            <person name="Padilla G."/>
            <person name="Ferreira P."/>
            <person name="Barriuso J."/>
            <person name="Kellner H."/>
            <person name="Castanera R."/>
            <person name="Alfaro M."/>
            <person name="Ramirez L."/>
            <person name="Pisabarro A.G."/>
            <person name="Kuo A."/>
            <person name="Tritt A."/>
            <person name="Lipzen A."/>
            <person name="He G."/>
            <person name="Yan M."/>
            <person name="Ng V."/>
            <person name="Cullen D."/>
            <person name="Martin F."/>
            <person name="Rosso M.-N."/>
            <person name="Henrissat B."/>
            <person name="Hibbett D."/>
            <person name="Martinez A.T."/>
            <person name="Grigoriev I.V."/>
        </authorList>
    </citation>
    <scope>NUCLEOTIDE SEQUENCE</scope>
    <source>
        <strain evidence="10">MF-IS2</strain>
    </source>
</reference>
<evidence type="ECO:0000313" key="11">
    <source>
        <dbReference type="Proteomes" id="UP000807342"/>
    </source>
</evidence>
<keyword evidence="4" id="KW-0547">Nucleotide-binding</keyword>
<feature type="domain" description="Protein kinase" evidence="9">
    <location>
        <begin position="47"/>
        <end position="391"/>
    </location>
</feature>
<comment type="catalytic activity">
    <reaction evidence="7">
        <text>L-threonyl-[protein] + ATP = O-phospho-L-threonyl-[protein] + ADP + H(+)</text>
        <dbReference type="Rhea" id="RHEA:46608"/>
        <dbReference type="Rhea" id="RHEA-COMP:11060"/>
        <dbReference type="Rhea" id="RHEA-COMP:11605"/>
        <dbReference type="ChEBI" id="CHEBI:15378"/>
        <dbReference type="ChEBI" id="CHEBI:30013"/>
        <dbReference type="ChEBI" id="CHEBI:30616"/>
        <dbReference type="ChEBI" id="CHEBI:61977"/>
        <dbReference type="ChEBI" id="CHEBI:456216"/>
        <dbReference type="EC" id="2.7.11.1"/>
    </reaction>
</comment>
<dbReference type="Pfam" id="PF00069">
    <property type="entry name" value="Pkinase"/>
    <property type="match status" value="1"/>
</dbReference>
<dbReference type="GO" id="GO:0004674">
    <property type="term" value="F:protein serine/threonine kinase activity"/>
    <property type="evidence" value="ECO:0007669"/>
    <property type="project" value="UniProtKB-KW"/>
</dbReference>
<keyword evidence="3" id="KW-0808">Transferase</keyword>
<sequence>MFMRLHFPTTGFKLIESSQLIEEEEWEWYKPEEFYPVRIGEIFKSQYQVVGKLGYGAYGTTWLCRDLLDHKYITLKIGTPKALEGELRALNYLKTIKTKNPASLLVRRLLDEFQVDGEKGKFQCVVHPPLATSVAALRSMFPGRAIPINLTKLILVHLLLSLNFFHTEAKMVHTDIQESNILLGMNEETTKQDLNNFEKAELTSPTARKVDGSRVIYISRPLVPPRYDYGRPVLCDFGEARFGEYDNSADIQPYQYRAPEVIFDIPWDEKVDIWSVGAMVNLGPAWERKFVTGGPENIQDTVFHLAHMIALLGPPPKDFLRRTTQDRLWGWFDENGNWRGGAVIPKGNLEDAEKQLQGEEKVLFLNFARRMLKWKPEERSSAGELLSDPWLNMR</sequence>
<gene>
    <name evidence="10" type="ORF">P691DRAFT_794938</name>
</gene>
<dbReference type="PANTHER" id="PTHR47634:SF9">
    <property type="entry name" value="PROTEIN KINASE DOMAIN-CONTAINING PROTEIN-RELATED"/>
    <property type="match status" value="1"/>
</dbReference>
<dbReference type="GO" id="GO:0050684">
    <property type="term" value="P:regulation of mRNA processing"/>
    <property type="evidence" value="ECO:0007669"/>
    <property type="project" value="TreeGrafter"/>
</dbReference>
<protein>
    <recommendedName>
        <fullName evidence="1">non-specific serine/threonine protein kinase</fullName>
        <ecNumber evidence="1">2.7.11.1</ecNumber>
    </recommendedName>
</protein>
<dbReference type="OrthoDB" id="5979581at2759"/>
<dbReference type="EMBL" id="MU151260">
    <property type="protein sequence ID" value="KAF9446165.1"/>
    <property type="molecule type" value="Genomic_DNA"/>
</dbReference>
<comment type="caution">
    <text evidence="10">The sequence shown here is derived from an EMBL/GenBank/DDBJ whole genome shotgun (WGS) entry which is preliminary data.</text>
</comment>
<evidence type="ECO:0000256" key="1">
    <source>
        <dbReference type="ARBA" id="ARBA00012513"/>
    </source>
</evidence>
<evidence type="ECO:0000256" key="8">
    <source>
        <dbReference type="ARBA" id="ARBA00048679"/>
    </source>
</evidence>
<keyword evidence="11" id="KW-1185">Reference proteome</keyword>
<evidence type="ECO:0000256" key="3">
    <source>
        <dbReference type="ARBA" id="ARBA00022679"/>
    </source>
</evidence>
<dbReference type="GO" id="GO:0005524">
    <property type="term" value="F:ATP binding"/>
    <property type="evidence" value="ECO:0007669"/>
    <property type="project" value="UniProtKB-KW"/>
</dbReference>
<proteinExistence type="predicted"/>
<evidence type="ECO:0000256" key="2">
    <source>
        <dbReference type="ARBA" id="ARBA00022527"/>
    </source>
</evidence>
<dbReference type="Gene3D" id="3.30.200.20">
    <property type="entry name" value="Phosphorylase Kinase, domain 1"/>
    <property type="match status" value="1"/>
</dbReference>
<evidence type="ECO:0000259" key="9">
    <source>
        <dbReference type="PROSITE" id="PS50011"/>
    </source>
</evidence>
<dbReference type="Proteomes" id="UP000807342">
    <property type="component" value="Unassembled WGS sequence"/>
</dbReference>
<evidence type="ECO:0000256" key="5">
    <source>
        <dbReference type="ARBA" id="ARBA00022777"/>
    </source>
</evidence>
<evidence type="ECO:0000313" key="10">
    <source>
        <dbReference type="EMBL" id="KAF9446165.1"/>
    </source>
</evidence>
<dbReference type="GO" id="GO:0000245">
    <property type="term" value="P:spliceosomal complex assembly"/>
    <property type="evidence" value="ECO:0007669"/>
    <property type="project" value="TreeGrafter"/>
</dbReference>
<dbReference type="GO" id="GO:0005737">
    <property type="term" value="C:cytoplasm"/>
    <property type="evidence" value="ECO:0007669"/>
    <property type="project" value="TreeGrafter"/>
</dbReference>
<dbReference type="EC" id="2.7.11.1" evidence="1"/>
<dbReference type="InterPro" id="IPR011009">
    <property type="entry name" value="Kinase-like_dom_sf"/>
</dbReference>
<evidence type="ECO:0000256" key="7">
    <source>
        <dbReference type="ARBA" id="ARBA00047899"/>
    </source>
</evidence>
<dbReference type="PROSITE" id="PS50011">
    <property type="entry name" value="PROTEIN_KINASE_DOM"/>
    <property type="match status" value="1"/>
</dbReference>